<protein>
    <recommendedName>
        <fullName evidence="3">7-cyano-7-deazaguanine synthase</fullName>
    </recommendedName>
</protein>
<organism evidence="1 2">
    <name type="scientific">Nocardioides simplex</name>
    <name type="common">Arthrobacter simplex</name>
    <dbReference type="NCBI Taxonomy" id="2045"/>
    <lineage>
        <taxon>Bacteria</taxon>
        <taxon>Bacillati</taxon>
        <taxon>Actinomycetota</taxon>
        <taxon>Actinomycetes</taxon>
        <taxon>Propionibacteriales</taxon>
        <taxon>Nocardioidaceae</taxon>
        <taxon>Pimelobacter</taxon>
    </lineage>
</organism>
<proteinExistence type="predicted"/>
<gene>
    <name evidence="1" type="ORF">F9L07_03545</name>
</gene>
<comment type="caution">
    <text evidence="1">The sequence shown here is derived from an EMBL/GenBank/DDBJ whole genome shotgun (WGS) entry which is preliminary data.</text>
</comment>
<accession>A0A7J5DYG0</accession>
<dbReference type="InterPro" id="IPR014729">
    <property type="entry name" value="Rossmann-like_a/b/a_fold"/>
</dbReference>
<dbReference type="SUPFAM" id="SSF52402">
    <property type="entry name" value="Adenine nucleotide alpha hydrolases-like"/>
    <property type="match status" value="1"/>
</dbReference>
<dbReference type="RefSeq" id="WP_151578574.1">
    <property type="nucleotide sequence ID" value="NZ_WBVM01000001.1"/>
</dbReference>
<dbReference type="Gene3D" id="3.40.50.620">
    <property type="entry name" value="HUPs"/>
    <property type="match status" value="1"/>
</dbReference>
<evidence type="ECO:0008006" key="3">
    <source>
        <dbReference type="Google" id="ProtNLM"/>
    </source>
</evidence>
<name>A0A7J5DYG0_NOCSI</name>
<dbReference type="Proteomes" id="UP000449906">
    <property type="component" value="Unassembled WGS sequence"/>
</dbReference>
<dbReference type="AlphaFoldDB" id="A0A7J5DYG0"/>
<sequence length="426" mass="45381">MSAIEVLAADDRPVRKDATQLHLPAGTAVSTNVVTDLDWSLSSFGTVSPAAKDLARVAMAAYLADRSEKRSPAYFSRRMELVVHLDEPERFLSPAGRCLVDLLAWLTGDAWTLTPVANESTGAEQEVVTEERDEVMLLSGGLDSMCGAVAAFDSQSTRLHLGHRDQTGAVVHSQEALARALGEWDSSFTWQRLRLAPRATKDNSTRTRSLLFMALAIAAATAVSAPRVVVPENGFTSLNLAMLPSRGGALSTKSTHPSTFRQINALVEELGLGVILENPYGGVTKGVMLRTAFDVAGQGGPDVLAMAAQTISCSKLDGGLGYTGGSPNVNCGLCIACLVRRGAFIGAGLADPTDYLLDRVTPDARVKLINARHSDIWAVQTWATRPPTIDDLVVSARWPRGTDYDAMLAVVVAGRAELLEALDVAL</sequence>
<evidence type="ECO:0000313" key="2">
    <source>
        <dbReference type="Proteomes" id="UP000449906"/>
    </source>
</evidence>
<evidence type="ECO:0000313" key="1">
    <source>
        <dbReference type="EMBL" id="KAB2811020.1"/>
    </source>
</evidence>
<reference evidence="1 2" key="1">
    <citation type="submission" date="2019-09" db="EMBL/GenBank/DDBJ databases">
        <title>Pimelobacter sp. isolated from Paulinella.</title>
        <authorList>
            <person name="Jeong S.E."/>
        </authorList>
    </citation>
    <scope>NUCLEOTIDE SEQUENCE [LARGE SCALE GENOMIC DNA]</scope>
    <source>
        <strain evidence="1 2">Pch-N</strain>
    </source>
</reference>
<dbReference type="EMBL" id="WBVM01000001">
    <property type="protein sequence ID" value="KAB2811020.1"/>
    <property type="molecule type" value="Genomic_DNA"/>
</dbReference>